<evidence type="ECO:0008006" key="4">
    <source>
        <dbReference type="Google" id="ProtNLM"/>
    </source>
</evidence>
<keyword evidence="1" id="KW-0812">Transmembrane</keyword>
<evidence type="ECO:0000313" key="3">
    <source>
        <dbReference type="Proteomes" id="UP000010102"/>
    </source>
</evidence>
<dbReference type="KEGG" id="lpo:LPO_2450"/>
<evidence type="ECO:0000313" key="2">
    <source>
        <dbReference type="EMBL" id="CCD06426.1"/>
    </source>
</evidence>
<sequence>MLSDEEINKLHDKLEKDGIGKVQTDLASGVYSNARGNKAQVELWLQNKEHDSHKLNKERAFELSNKANKIAATGNSIAWIALVVSVLALVVAFYK</sequence>
<dbReference type="RefSeq" id="WP_014842324.1">
    <property type="nucleotide sequence ID" value="NC_018139.1"/>
</dbReference>
<name>A0AAV2UXM3_LEGPN</name>
<dbReference type="AlphaFoldDB" id="A0AAV2UXM3"/>
<accession>A0AAV2UXM3</accession>
<keyword evidence="1" id="KW-0472">Membrane</keyword>
<organism evidence="2 3">
    <name type="scientific">Legionella pneumophila subsp. pneumophila</name>
    <dbReference type="NCBI Taxonomy" id="91891"/>
    <lineage>
        <taxon>Bacteria</taxon>
        <taxon>Pseudomonadati</taxon>
        <taxon>Pseudomonadota</taxon>
        <taxon>Gammaproteobacteria</taxon>
        <taxon>Legionellales</taxon>
        <taxon>Legionellaceae</taxon>
        <taxon>Legionella</taxon>
    </lineage>
</organism>
<reference evidence="2 3" key="1">
    <citation type="submission" date="2011-07" db="EMBL/GenBank/DDBJ databases">
        <authorList>
            <person name="Genoscope - CEA"/>
        </authorList>
    </citation>
    <scope>NUCLEOTIDE SEQUENCE [LARGE SCALE GENOMIC DNA]</scope>
    <source>
        <strain evidence="3">lorraine</strain>
    </source>
</reference>
<feature type="transmembrane region" description="Helical" evidence="1">
    <location>
        <begin position="76"/>
        <end position="94"/>
    </location>
</feature>
<dbReference type="EMBL" id="FQ958210">
    <property type="protein sequence ID" value="CCD06426.1"/>
    <property type="molecule type" value="Genomic_DNA"/>
</dbReference>
<keyword evidence="1" id="KW-1133">Transmembrane helix</keyword>
<proteinExistence type="predicted"/>
<protein>
    <recommendedName>
        <fullName evidence="4">DUF1640 domain-containing protein</fullName>
    </recommendedName>
</protein>
<evidence type="ECO:0000256" key="1">
    <source>
        <dbReference type="SAM" id="Phobius"/>
    </source>
</evidence>
<gene>
    <name evidence="2" type="ORF">LPO_2450</name>
</gene>
<dbReference type="Proteomes" id="UP000010102">
    <property type="component" value="Chromosome"/>
</dbReference>